<dbReference type="EMBL" id="BMXY01000001">
    <property type="protein sequence ID" value="GGZ60760.1"/>
    <property type="molecule type" value="Genomic_DNA"/>
</dbReference>
<dbReference type="InterPro" id="IPR004919">
    <property type="entry name" value="GmrSD_N"/>
</dbReference>
<evidence type="ECO:0000313" key="2">
    <source>
        <dbReference type="EMBL" id="GGZ60760.1"/>
    </source>
</evidence>
<gene>
    <name evidence="2" type="ORF">GCM10008101_13420</name>
</gene>
<name>A0ABQ3BXM9_9GAMM</name>
<organism evidence="2 3">
    <name type="scientific">Cognatilysobacter xinjiangensis</name>
    <dbReference type="NCBI Taxonomy" id="546892"/>
    <lineage>
        <taxon>Bacteria</taxon>
        <taxon>Pseudomonadati</taxon>
        <taxon>Pseudomonadota</taxon>
        <taxon>Gammaproteobacteria</taxon>
        <taxon>Lysobacterales</taxon>
        <taxon>Lysobacteraceae</taxon>
        <taxon>Cognatilysobacter</taxon>
    </lineage>
</organism>
<dbReference type="PANTHER" id="PTHR39639">
    <property type="entry name" value="CHROMOSOME 16, WHOLE GENOME SHOTGUN SEQUENCE"/>
    <property type="match status" value="1"/>
</dbReference>
<reference evidence="3" key="1">
    <citation type="journal article" date="2019" name="Int. J. Syst. Evol. Microbiol.">
        <title>The Global Catalogue of Microorganisms (GCM) 10K type strain sequencing project: providing services to taxonomists for standard genome sequencing and annotation.</title>
        <authorList>
            <consortium name="The Broad Institute Genomics Platform"/>
            <consortium name="The Broad Institute Genome Sequencing Center for Infectious Disease"/>
            <person name="Wu L."/>
            <person name="Ma J."/>
        </authorList>
    </citation>
    <scope>NUCLEOTIDE SEQUENCE [LARGE SCALE GENOMIC DNA]</scope>
    <source>
        <strain evidence="3">KCTC 22558</strain>
    </source>
</reference>
<feature type="domain" description="GmrSD restriction endonucleases N-terminal" evidence="1">
    <location>
        <begin position="31"/>
        <end position="186"/>
    </location>
</feature>
<evidence type="ECO:0000313" key="3">
    <source>
        <dbReference type="Proteomes" id="UP000643403"/>
    </source>
</evidence>
<keyword evidence="3" id="KW-1185">Reference proteome</keyword>
<protein>
    <recommendedName>
        <fullName evidence="1">GmrSD restriction endonucleases N-terminal domain-containing protein</fullName>
    </recommendedName>
</protein>
<dbReference type="PANTHER" id="PTHR39639:SF1">
    <property type="entry name" value="DUF262 DOMAIN-CONTAINING PROTEIN"/>
    <property type="match status" value="1"/>
</dbReference>
<sequence length="369" mass="42096">MSLVDQINSKRREIKTDGYPMSIGEWTSMYEKKELDIHPEFQRFYRWTEAQKASLIESILLGIPLPPIFVSQRQDGVWDVVDGLQRLSTIFQFMGLLEDEGGNKVKPLVLEGTKYLPALQGTYWHPKTDGDPKALPKDLQLIIKRAKIGASIVLKESDESAKYDLFQRLNTGGSELSPQEVRNCLLVMVNKSFYEWLKDFRREDDFIAATALADRPLEEAYDTELALRFIVLSLLPESEFRSIGDVGTFLTDRMTHIASDKKFRKTSTKSLFKKTFATLNSAMGDDAFKRYNLKKNKHEGGFLLSLFEVVALGVAFNIHNKSLCDETDIPARARSLWSNSGFTRWATSGMTATRRLPHLIPLGRQLFQR</sequence>
<comment type="caution">
    <text evidence="2">The sequence shown here is derived from an EMBL/GenBank/DDBJ whole genome shotgun (WGS) entry which is preliminary data.</text>
</comment>
<dbReference type="Pfam" id="PF03235">
    <property type="entry name" value="GmrSD_N"/>
    <property type="match status" value="1"/>
</dbReference>
<evidence type="ECO:0000259" key="1">
    <source>
        <dbReference type="Pfam" id="PF03235"/>
    </source>
</evidence>
<dbReference type="Proteomes" id="UP000643403">
    <property type="component" value="Unassembled WGS sequence"/>
</dbReference>
<proteinExistence type="predicted"/>
<accession>A0ABQ3BXM9</accession>